<feature type="domain" description="Thiaminase-2/PQQC" evidence="1">
    <location>
        <begin position="23"/>
        <end position="247"/>
    </location>
</feature>
<dbReference type="SUPFAM" id="SSF48613">
    <property type="entry name" value="Heme oxygenase-like"/>
    <property type="match status" value="1"/>
</dbReference>
<protein>
    <submittedName>
        <fullName evidence="2">Thiaminase-2/PQQC</fullName>
    </submittedName>
</protein>
<dbReference type="Gene3D" id="1.20.910.10">
    <property type="entry name" value="Heme oxygenase-like"/>
    <property type="match status" value="1"/>
</dbReference>
<sequence>MSDFTQCMLDRYAKDVKLATTAPFLEKCGKHEISTEVLSDYLTQDKIYAFEGYPKFIAQLITRLPLSSPSSRENLTLFSFALQNVVRETGFFDSLGDRFGLNVHQPVSHLRTKNSQKKDDAESVAGSRLNENTKAYVDFLIATGAEGNLDEGIVLLWAMERLYFMAWTHAGEQTPFDAPSASSSSEPIKVALTELINNWTCDEFEIFVSDCEKAVGRLNLKEGSEEWKRCEETFKRVVYLEKRFWPSI</sequence>
<name>A0A0F7SLL6_PHARH</name>
<dbReference type="PANTHER" id="PTHR41813:SF2">
    <property type="entry name" value="REGULATOR PAB1642, PUTATIVE (AFU_ORTHOLOGUE AFUA_3G11955)-RELATED"/>
    <property type="match status" value="1"/>
</dbReference>
<organism evidence="2">
    <name type="scientific">Phaffia rhodozyma</name>
    <name type="common">Yeast</name>
    <name type="synonym">Xanthophyllomyces dendrorhous</name>
    <dbReference type="NCBI Taxonomy" id="264483"/>
    <lineage>
        <taxon>Eukaryota</taxon>
        <taxon>Fungi</taxon>
        <taxon>Dikarya</taxon>
        <taxon>Basidiomycota</taxon>
        <taxon>Agaricomycotina</taxon>
        <taxon>Tremellomycetes</taxon>
        <taxon>Cystofilobasidiales</taxon>
        <taxon>Mrakiaceae</taxon>
        <taxon>Phaffia</taxon>
    </lineage>
</organism>
<dbReference type="EMBL" id="LN483249">
    <property type="protein sequence ID" value="CDZ97897.1"/>
    <property type="molecule type" value="Genomic_DNA"/>
</dbReference>
<dbReference type="InterPro" id="IPR004305">
    <property type="entry name" value="Thiaminase-2/PQQC"/>
</dbReference>
<proteinExistence type="predicted"/>
<dbReference type="Pfam" id="PF03070">
    <property type="entry name" value="TENA_THI-4"/>
    <property type="match status" value="1"/>
</dbReference>
<reference evidence="2" key="1">
    <citation type="submission" date="2014-08" db="EMBL/GenBank/DDBJ databases">
        <authorList>
            <person name="Sharma Rahul"/>
            <person name="Thines Marco"/>
        </authorList>
    </citation>
    <scope>NUCLEOTIDE SEQUENCE</scope>
</reference>
<dbReference type="PANTHER" id="PTHR41813">
    <property type="entry name" value="REGULATOR PAB1642, PUTATIVE (AFU_ORTHOLOGUE AFUA_3G11955)-RELATED"/>
    <property type="match status" value="1"/>
</dbReference>
<dbReference type="CDD" id="cd19357">
    <property type="entry name" value="TenA_E_At3g16990-like"/>
    <property type="match status" value="1"/>
</dbReference>
<dbReference type="InterPro" id="IPR016084">
    <property type="entry name" value="Haem_Oase-like_multi-hlx"/>
</dbReference>
<evidence type="ECO:0000313" key="2">
    <source>
        <dbReference type="EMBL" id="CDZ97897.1"/>
    </source>
</evidence>
<dbReference type="AlphaFoldDB" id="A0A0F7SLL6"/>
<dbReference type="InterPro" id="IPR053261">
    <property type="entry name" value="Polyketide-peptide_reg"/>
</dbReference>
<accession>A0A0F7SLL6</accession>
<evidence type="ECO:0000259" key="1">
    <source>
        <dbReference type="Pfam" id="PF03070"/>
    </source>
</evidence>
<dbReference type="GO" id="GO:0006772">
    <property type="term" value="P:thiamine metabolic process"/>
    <property type="evidence" value="ECO:0007669"/>
    <property type="project" value="UniProtKB-ARBA"/>
</dbReference>